<accession>A0A1X0QHN3</accession>
<organism evidence="1 2">
    <name type="scientific">Hepatospora eriocheir</name>
    <dbReference type="NCBI Taxonomy" id="1081669"/>
    <lineage>
        <taxon>Eukaryota</taxon>
        <taxon>Fungi</taxon>
        <taxon>Fungi incertae sedis</taxon>
        <taxon>Microsporidia</taxon>
        <taxon>Hepatosporidae</taxon>
        <taxon>Hepatospora</taxon>
    </lineage>
</organism>
<comment type="caution">
    <text evidence="1">The sequence shown here is derived from an EMBL/GenBank/DDBJ whole genome shotgun (WGS) entry which is preliminary data.</text>
</comment>
<name>A0A1X0QHN3_9MICR</name>
<dbReference type="AlphaFoldDB" id="A0A1X0QHN3"/>
<proteinExistence type="predicted"/>
<protein>
    <submittedName>
        <fullName evidence="1">Uncharacterized protein</fullName>
    </submittedName>
</protein>
<gene>
    <name evidence="1" type="ORF">A0H76_1104</name>
</gene>
<reference evidence="1 2" key="1">
    <citation type="journal article" date="2017" name="Environ. Microbiol.">
        <title>Decay of the glycolytic pathway and adaptation to intranuclear parasitism within Enterocytozoonidae microsporidia.</title>
        <authorList>
            <person name="Wiredu Boakye D."/>
            <person name="Jaroenlak P."/>
            <person name="Prachumwat A."/>
            <person name="Williams T.A."/>
            <person name="Bateman K.S."/>
            <person name="Itsathitphaisarn O."/>
            <person name="Sritunyalucksana K."/>
            <person name="Paszkiewicz K.H."/>
            <person name="Moore K.A."/>
            <person name="Stentiford G.D."/>
            <person name="Williams B.A."/>
        </authorList>
    </citation>
    <scope>NUCLEOTIDE SEQUENCE [LARGE SCALE GENOMIC DNA]</scope>
    <source>
        <strain evidence="2">canceri</strain>
    </source>
</reference>
<dbReference type="Proteomes" id="UP000192501">
    <property type="component" value="Unassembled WGS sequence"/>
</dbReference>
<evidence type="ECO:0000313" key="2">
    <source>
        <dbReference type="Proteomes" id="UP000192501"/>
    </source>
</evidence>
<dbReference type="VEuPathDB" id="MicrosporidiaDB:A0H76_1104"/>
<dbReference type="VEuPathDB" id="MicrosporidiaDB:HERIO_484"/>
<sequence length="234" mass="27407">MSILFNMIVNRIIEATGFIDPGFGFDNVIDPGFSRPPYPYFPVRPKYYPDYNDCKWKYMNKLSRDLFRNPCGDCEFLPICDARLEFPTCNTASNIPVERYGFCIGDVDIPCKHYSFRYSKHNRNFKHHKEFTIVCHKKLCGKTSYEFLAGYDIFINVGWRLPNNTYYYPAYMKVDACPISSDMIMISFPGRCLEKYCFDLIGYVAVSKSFNQCKDIRFMAAYSKSGNRFIPFTY</sequence>
<evidence type="ECO:0000313" key="1">
    <source>
        <dbReference type="EMBL" id="ORD99287.1"/>
    </source>
</evidence>
<dbReference type="EMBL" id="LTAI01000240">
    <property type="protein sequence ID" value="ORD99287.1"/>
    <property type="molecule type" value="Genomic_DNA"/>
</dbReference>